<organism evidence="3 4">
    <name type="scientific">Roseateles puraquae</name>
    <dbReference type="NCBI Taxonomy" id="431059"/>
    <lineage>
        <taxon>Bacteria</taxon>
        <taxon>Pseudomonadati</taxon>
        <taxon>Pseudomonadota</taxon>
        <taxon>Betaproteobacteria</taxon>
        <taxon>Burkholderiales</taxon>
        <taxon>Sphaerotilaceae</taxon>
        <taxon>Roseateles</taxon>
    </lineage>
</organism>
<evidence type="ECO:0000313" key="4">
    <source>
        <dbReference type="Proteomes" id="UP000197446"/>
    </source>
</evidence>
<keyword evidence="1" id="KW-1133">Transmembrane helix</keyword>
<name>A0A254NCS0_9BURK</name>
<evidence type="ECO:0000313" key="3">
    <source>
        <dbReference type="EMBL" id="OWR04177.1"/>
    </source>
</evidence>
<reference evidence="3 4" key="1">
    <citation type="journal article" date="2007" name="Int. J. Syst. Evol. Microbiol.">
        <title>Description of Pelomonas aquatica sp. nov. and Pelomonas puraquae sp. nov., isolated from industrial and haemodialysis water.</title>
        <authorList>
            <person name="Gomila M."/>
            <person name="Bowien B."/>
            <person name="Falsen E."/>
            <person name="Moore E.R."/>
            <person name="Lalucat J."/>
        </authorList>
    </citation>
    <scope>NUCLEOTIDE SEQUENCE [LARGE SCALE GENOMIC DNA]</scope>
    <source>
        <strain evidence="3 4">CCUG 52769</strain>
    </source>
</reference>
<proteinExistence type="predicted"/>
<feature type="transmembrane region" description="Helical" evidence="1">
    <location>
        <begin position="148"/>
        <end position="169"/>
    </location>
</feature>
<feature type="transmembrane region" description="Helical" evidence="1">
    <location>
        <begin position="116"/>
        <end position="136"/>
    </location>
</feature>
<feature type="transmembrane region" description="Helical" evidence="1">
    <location>
        <begin position="78"/>
        <end position="95"/>
    </location>
</feature>
<dbReference type="Proteomes" id="UP000197446">
    <property type="component" value="Unassembled WGS sequence"/>
</dbReference>
<comment type="caution">
    <text evidence="3">The sequence shown here is derived from an EMBL/GenBank/DDBJ whole genome shotgun (WGS) entry which is preliminary data.</text>
</comment>
<keyword evidence="1" id="KW-0472">Membrane</keyword>
<dbReference type="RefSeq" id="WP_088483198.1">
    <property type="nucleotide sequence ID" value="NZ_NISI01000003.1"/>
</dbReference>
<dbReference type="AlphaFoldDB" id="A0A254NCS0"/>
<evidence type="ECO:0000256" key="1">
    <source>
        <dbReference type="SAM" id="Phobius"/>
    </source>
</evidence>
<sequence length="209" mass="21484">MSLDAALIGSAALMGLAGAPHCALMCSTPCALAARGRPQQMRLLAGRLVSYSAAGVVAALSAQALAQMSTGVAVLQPLWAMLQAALLVLGLSLLLRGQVPVWLTRVRWRPQPGRSFVTGLAWVVMPCGLLHGALLLSALSNSPWSGGLAMAAFATTGTLGLAIAPAWIARLPRRVGDASPALRLAGLGLVAASGWALVHGVWQRAQLLC</sequence>
<feature type="domain" description="Urease accessory protein UreH-like transmembrane" evidence="2">
    <location>
        <begin position="11"/>
        <end position="194"/>
    </location>
</feature>
<feature type="transmembrane region" description="Helical" evidence="1">
    <location>
        <begin position="6"/>
        <end position="27"/>
    </location>
</feature>
<accession>A0A254NCS0</accession>
<dbReference type="EMBL" id="NISI01000003">
    <property type="protein sequence ID" value="OWR04177.1"/>
    <property type="molecule type" value="Genomic_DNA"/>
</dbReference>
<dbReference type="InterPro" id="IPR039447">
    <property type="entry name" value="UreH-like_TM_dom"/>
</dbReference>
<keyword evidence="1" id="KW-0812">Transmembrane</keyword>
<dbReference type="Pfam" id="PF13386">
    <property type="entry name" value="DsbD_2"/>
    <property type="match status" value="1"/>
</dbReference>
<feature type="transmembrane region" description="Helical" evidence="1">
    <location>
        <begin position="181"/>
        <end position="202"/>
    </location>
</feature>
<gene>
    <name evidence="3" type="ORF">CDO81_10700</name>
</gene>
<protein>
    <recommendedName>
        <fullName evidence="2">Urease accessory protein UreH-like transmembrane domain-containing protein</fullName>
    </recommendedName>
</protein>
<feature type="transmembrane region" description="Helical" evidence="1">
    <location>
        <begin position="48"/>
        <end position="66"/>
    </location>
</feature>
<keyword evidence="4" id="KW-1185">Reference proteome</keyword>
<evidence type="ECO:0000259" key="2">
    <source>
        <dbReference type="Pfam" id="PF13386"/>
    </source>
</evidence>
<dbReference type="OrthoDB" id="9155091at2"/>